<feature type="compositionally biased region" description="Pro residues" evidence="1">
    <location>
        <begin position="438"/>
        <end position="452"/>
    </location>
</feature>
<dbReference type="AlphaFoldDB" id="A0A166PYC5"/>
<dbReference type="STRING" id="436010.A0A166PYC5"/>
<dbReference type="OrthoDB" id="2658589at2759"/>
<evidence type="ECO:0000256" key="1">
    <source>
        <dbReference type="SAM" id="MobiDB-lite"/>
    </source>
</evidence>
<reference evidence="2 3" key="1">
    <citation type="journal article" date="2016" name="Mol. Biol. Evol.">
        <title>Comparative Genomics of Early-Diverging Mushroom-Forming Fungi Provides Insights into the Origins of Lignocellulose Decay Capabilities.</title>
        <authorList>
            <person name="Nagy L.G."/>
            <person name="Riley R."/>
            <person name="Tritt A."/>
            <person name="Adam C."/>
            <person name="Daum C."/>
            <person name="Floudas D."/>
            <person name="Sun H."/>
            <person name="Yadav J.S."/>
            <person name="Pangilinan J."/>
            <person name="Larsson K.H."/>
            <person name="Matsuura K."/>
            <person name="Barry K."/>
            <person name="Labutti K."/>
            <person name="Kuo R."/>
            <person name="Ohm R.A."/>
            <person name="Bhattacharya S.S."/>
            <person name="Shirouzu T."/>
            <person name="Yoshinaga Y."/>
            <person name="Martin F.M."/>
            <person name="Grigoriev I.V."/>
            <person name="Hibbett D.S."/>
        </authorList>
    </citation>
    <scope>NUCLEOTIDE SEQUENCE [LARGE SCALE GENOMIC DNA]</scope>
    <source>
        <strain evidence="2 3">CBS 109695</strain>
    </source>
</reference>
<organism evidence="2 3">
    <name type="scientific">Athelia psychrophila</name>
    <dbReference type="NCBI Taxonomy" id="1759441"/>
    <lineage>
        <taxon>Eukaryota</taxon>
        <taxon>Fungi</taxon>
        <taxon>Dikarya</taxon>
        <taxon>Basidiomycota</taxon>
        <taxon>Agaricomycotina</taxon>
        <taxon>Agaricomycetes</taxon>
        <taxon>Agaricomycetidae</taxon>
        <taxon>Atheliales</taxon>
        <taxon>Atheliaceae</taxon>
        <taxon>Athelia</taxon>
    </lineage>
</organism>
<evidence type="ECO:0000313" key="3">
    <source>
        <dbReference type="Proteomes" id="UP000076532"/>
    </source>
</evidence>
<feature type="region of interest" description="Disordered" evidence="1">
    <location>
        <begin position="274"/>
        <end position="298"/>
    </location>
</feature>
<evidence type="ECO:0000313" key="2">
    <source>
        <dbReference type="EMBL" id="KZP26574.1"/>
    </source>
</evidence>
<keyword evidence="3" id="KW-1185">Reference proteome</keyword>
<dbReference type="Proteomes" id="UP000076532">
    <property type="component" value="Unassembled WGS sequence"/>
</dbReference>
<protein>
    <submittedName>
        <fullName evidence="2">Uncharacterized protein</fullName>
    </submittedName>
</protein>
<sequence length="846" mass="95778">MSRPKTVFATPVDGHFLVSPNMKCLPPIPLDQIPHEFDDRPLPRDTQLLRLSHNRYPYLGFVVTNVRWEGTLLSRFRLPSRLPIEEENGKFIFNKERATRWHRLEVGLAGTVQALGERFELCFPAEIGAFPGPNSHGYLEPRETAKQMATAILRARDAFIPLMAYCSYVIALTPNCDAQNAPWMKALTDREVNPQWAQNLKQSSVGTFSPEHQRAGVVVHQNCHFPEQIPSFVKAGVPVWIYFDAKPPPTKMCYSGTPIRNLYLPTSLEYQQATATGSSAPVEAPLPSSPVTSPVHPDPAIAREVTHRDGPEPHRQSRQLRGETWQEFFAREEEWQRKQEAQETTENREKRLQRVLAHEKHPLPGRRGPFCFAWEEDMGHWMRRPLTRGEADERFGDYADSQRKYNCFRNEWDLCEDFDSKAQAPEWWADRDDDEPAPGAPAPAPEAPVPAPVQPSMYCDDLALEQQTLEKDFHLVIDAADKIVTFRHGFALVGDGRPCEDGWEKIKGVKDWKETCDTLGGVEGPWQGPDQGIVTDFVGRILTGKTIPAHQCDLSQAHPARISYATESMSILRRRSESQTHYVIQPRSIKEGGEPEPAWDLVVRDPTTALECVRRFGGTGRQAIAKHFALTGRAFATLLPMRNPPPSNANPGPRVGMGWREATWKPSPHDYAGYWFNLRDWMTTSRARAALMSGGIVWRVCLEVLVPEDLQLVLLGPDYAGHGKRVRFDGEQHESWDNTLTEDDMDVISGVYKMYTGSGDQTADASWWPKQSIWQGSSMDLGYWSPQCEEWYKRRRDLITSGQARGAPKTATKWREALQGWKPRKQFINSVQITSASVLGDLSRGD</sequence>
<name>A0A166PYC5_9AGAM</name>
<gene>
    <name evidence="2" type="ORF">FIBSPDRAFT_949158</name>
</gene>
<proteinExistence type="predicted"/>
<feature type="region of interest" description="Disordered" evidence="1">
    <location>
        <begin position="429"/>
        <end position="452"/>
    </location>
</feature>
<feature type="region of interest" description="Disordered" evidence="1">
    <location>
        <begin position="304"/>
        <end position="323"/>
    </location>
</feature>
<feature type="compositionally biased region" description="Basic and acidic residues" evidence="1">
    <location>
        <begin position="304"/>
        <end position="315"/>
    </location>
</feature>
<dbReference type="EMBL" id="KV417513">
    <property type="protein sequence ID" value="KZP26574.1"/>
    <property type="molecule type" value="Genomic_DNA"/>
</dbReference>
<accession>A0A166PYC5</accession>